<dbReference type="AlphaFoldDB" id="A0A220MGR5"/>
<proteinExistence type="predicted"/>
<gene>
    <name evidence="1" type="ORF">BP422_12070</name>
</gene>
<evidence type="ECO:0000313" key="1">
    <source>
        <dbReference type="EMBL" id="ASJ54218.1"/>
    </source>
</evidence>
<dbReference type="RefSeq" id="WP_088907998.1">
    <property type="nucleotide sequence ID" value="NZ_CP018145.1"/>
</dbReference>
<name>A0A220MGR5_9BACL</name>
<accession>A0A220MGR5</accession>
<dbReference type="EMBL" id="CP018145">
    <property type="protein sequence ID" value="ASJ54218.1"/>
    <property type="molecule type" value="Genomic_DNA"/>
</dbReference>
<dbReference type="Proteomes" id="UP000197781">
    <property type="component" value="Chromosome"/>
</dbReference>
<protein>
    <submittedName>
        <fullName evidence="1">Uncharacterized protein</fullName>
    </submittedName>
</protein>
<sequence>MDRKSDLTKLDRVDYAATMLAWYLAEGPKPYDKVKEHCAGLGITRFELKEARKDLNVRTINTGSTWLWQVPEPVGENHA</sequence>
<dbReference type="KEGG" id="bfm:BP422_12070"/>
<organism evidence="1 2">
    <name type="scientific">Brevibacillus formosus</name>
    <dbReference type="NCBI Taxonomy" id="54913"/>
    <lineage>
        <taxon>Bacteria</taxon>
        <taxon>Bacillati</taxon>
        <taxon>Bacillota</taxon>
        <taxon>Bacilli</taxon>
        <taxon>Bacillales</taxon>
        <taxon>Paenibacillaceae</taxon>
        <taxon>Brevibacillus</taxon>
    </lineage>
</organism>
<reference evidence="1 2" key="1">
    <citation type="submission" date="2016-11" db="EMBL/GenBank/DDBJ databases">
        <authorList>
            <person name="Jaros S."/>
            <person name="Januszkiewicz K."/>
            <person name="Wedrychowicz H."/>
        </authorList>
    </citation>
    <scope>NUCLEOTIDE SEQUENCE [LARGE SCALE GENOMIC DNA]</scope>
    <source>
        <strain evidence="1 2">NF2</strain>
    </source>
</reference>
<evidence type="ECO:0000313" key="2">
    <source>
        <dbReference type="Proteomes" id="UP000197781"/>
    </source>
</evidence>